<evidence type="ECO:0000313" key="2">
    <source>
        <dbReference type="EMBL" id="PSR54978.1"/>
    </source>
</evidence>
<feature type="transmembrane region" description="Helical" evidence="1">
    <location>
        <begin position="21"/>
        <end position="41"/>
    </location>
</feature>
<organism evidence="2 3">
    <name type="scientific">Adhaeribacter arboris</name>
    <dbReference type="NCBI Taxonomy" id="2072846"/>
    <lineage>
        <taxon>Bacteria</taxon>
        <taxon>Pseudomonadati</taxon>
        <taxon>Bacteroidota</taxon>
        <taxon>Cytophagia</taxon>
        <taxon>Cytophagales</taxon>
        <taxon>Hymenobacteraceae</taxon>
        <taxon>Adhaeribacter</taxon>
    </lineage>
</organism>
<dbReference type="EMBL" id="PYFT01000001">
    <property type="protein sequence ID" value="PSR54978.1"/>
    <property type="molecule type" value="Genomic_DNA"/>
</dbReference>
<reference evidence="2 3" key="1">
    <citation type="submission" date="2018-03" db="EMBL/GenBank/DDBJ databases">
        <title>Adhaeribacter sp. HMF7605 Genome sequencing and assembly.</title>
        <authorList>
            <person name="Kang H."/>
            <person name="Kang J."/>
            <person name="Cha I."/>
            <person name="Kim H."/>
            <person name="Joh K."/>
        </authorList>
    </citation>
    <scope>NUCLEOTIDE SEQUENCE [LARGE SCALE GENOMIC DNA]</scope>
    <source>
        <strain evidence="2 3">HMF7605</strain>
    </source>
</reference>
<feature type="transmembrane region" description="Helical" evidence="1">
    <location>
        <begin position="125"/>
        <end position="146"/>
    </location>
</feature>
<feature type="transmembrane region" description="Helical" evidence="1">
    <location>
        <begin position="212"/>
        <end position="229"/>
    </location>
</feature>
<name>A0A2T2YHN5_9BACT</name>
<comment type="caution">
    <text evidence="2">The sequence shown here is derived from an EMBL/GenBank/DDBJ whole genome shotgun (WGS) entry which is preliminary data.</text>
</comment>
<dbReference type="AlphaFoldDB" id="A0A2T2YHN5"/>
<protein>
    <submittedName>
        <fullName evidence="2">Uncharacterized protein</fullName>
    </submittedName>
</protein>
<sequence>MNNNKEVSFLFILKITVMERAYNYIYLFFISILLVVVWGFWKTYIVFFPSFQGFGYTHHMHGLLMMMWILMLIVQPLLIRAGKLSLHRAVGKASYVVVPLLLLSIFMVGKISYNKMIPASPQQAIASTAQIIPALFAFAVLYGLAIWKKKKSRIHMRYMLGTSLLMIGPALGRVQIIYFNVPFLEAVDYANYLIMAIAFLLLVSDIFQKKPVAPYLITLLVMVVGHLAWQFRDGFLWQAVGENFAAIFY</sequence>
<dbReference type="Proteomes" id="UP000240357">
    <property type="component" value="Unassembled WGS sequence"/>
</dbReference>
<evidence type="ECO:0000313" key="3">
    <source>
        <dbReference type="Proteomes" id="UP000240357"/>
    </source>
</evidence>
<feature type="transmembrane region" description="Helical" evidence="1">
    <location>
        <begin position="158"/>
        <end position="177"/>
    </location>
</feature>
<keyword evidence="1" id="KW-0472">Membrane</keyword>
<feature type="transmembrane region" description="Helical" evidence="1">
    <location>
        <begin position="93"/>
        <end position="113"/>
    </location>
</feature>
<evidence type="ECO:0000256" key="1">
    <source>
        <dbReference type="SAM" id="Phobius"/>
    </source>
</evidence>
<keyword evidence="1" id="KW-1133">Transmembrane helix</keyword>
<keyword evidence="1" id="KW-0812">Transmembrane</keyword>
<keyword evidence="3" id="KW-1185">Reference proteome</keyword>
<gene>
    <name evidence="2" type="ORF">AHMF7605_16440</name>
</gene>
<feature type="transmembrane region" description="Helical" evidence="1">
    <location>
        <begin position="189"/>
        <end position="207"/>
    </location>
</feature>
<proteinExistence type="predicted"/>
<feature type="transmembrane region" description="Helical" evidence="1">
    <location>
        <begin position="61"/>
        <end position="81"/>
    </location>
</feature>
<accession>A0A2T2YHN5</accession>